<feature type="domain" description="Bacteriophage Mu GpT" evidence="1">
    <location>
        <begin position="9"/>
        <end position="296"/>
    </location>
</feature>
<evidence type="ECO:0000313" key="2">
    <source>
        <dbReference type="EMBL" id="WCT72061.1"/>
    </source>
</evidence>
<protein>
    <submittedName>
        <fullName evidence="2">Mu-like prophage major head subunit gpT family protein</fullName>
    </submittedName>
</protein>
<name>A0ABY7TFP8_9SPHN</name>
<organism evidence="2 3">
    <name type="scientific">Sphingomonas naphthae</name>
    <dbReference type="NCBI Taxonomy" id="1813468"/>
    <lineage>
        <taxon>Bacteria</taxon>
        <taxon>Pseudomonadati</taxon>
        <taxon>Pseudomonadota</taxon>
        <taxon>Alphaproteobacteria</taxon>
        <taxon>Sphingomonadales</taxon>
        <taxon>Sphingomonadaceae</taxon>
        <taxon>Sphingomonas</taxon>
    </lineage>
</organism>
<dbReference type="RefSeq" id="WP_273686010.1">
    <property type="nucleotide sequence ID" value="NZ_CP117411.1"/>
</dbReference>
<reference evidence="2 3" key="1">
    <citation type="submission" date="2023-02" db="EMBL/GenBank/DDBJ databases">
        <title>Genome sequence of Sphingomonas naphthae.</title>
        <authorList>
            <person name="Kim S."/>
            <person name="Heo J."/>
            <person name="Kwon S.-W."/>
        </authorList>
    </citation>
    <scope>NUCLEOTIDE SEQUENCE [LARGE SCALE GENOMIC DNA]</scope>
    <source>
        <strain evidence="2 3">KACC 18716</strain>
    </source>
</reference>
<dbReference type="Pfam" id="PF10124">
    <property type="entry name" value="Mu-like_gpT"/>
    <property type="match status" value="1"/>
</dbReference>
<accession>A0ABY7TFP8</accession>
<keyword evidence="3" id="KW-1185">Reference proteome</keyword>
<dbReference type="Proteomes" id="UP001220395">
    <property type="component" value="Chromosome"/>
</dbReference>
<proteinExistence type="predicted"/>
<sequence length="297" mass="32701">MLINGDNLRTLGVGFNAAFSRGVGQAESDHLLVATPVPSSTKTNEYGWLGKIPSVREWLGPRVVQNISSGKYEITNRPYELTVGVDRDDIEDDNIGQYTPLFEELGRSVAAHPSELVYALLKLGSSTICYDGQYFFDTDHPVLDEAGTPVSVSNYGGGSGPLWVLVDDSRALKPIIYQMRRDFAWVKKDKDTDDNVFERREFLYGVDGRMAVGFAFWQFAYASRQPLTVENYEAAYVALASMKGDYGRPLGLRPRKLIVPPALTGAATAITKNQLTTGGATNQWQGTSEAVMTPWLA</sequence>
<evidence type="ECO:0000259" key="1">
    <source>
        <dbReference type="Pfam" id="PF10124"/>
    </source>
</evidence>
<evidence type="ECO:0000313" key="3">
    <source>
        <dbReference type="Proteomes" id="UP001220395"/>
    </source>
</evidence>
<dbReference type="InterPro" id="IPR018774">
    <property type="entry name" value="Phage_Mu_GpT"/>
</dbReference>
<dbReference type="EMBL" id="CP117411">
    <property type="protein sequence ID" value="WCT72061.1"/>
    <property type="molecule type" value="Genomic_DNA"/>
</dbReference>
<gene>
    <name evidence="2" type="ORF">PQ455_10415</name>
</gene>